<feature type="transmembrane region" description="Helical" evidence="6">
    <location>
        <begin position="196"/>
        <end position="218"/>
    </location>
</feature>
<evidence type="ECO:0000256" key="4">
    <source>
        <dbReference type="ARBA" id="ARBA00023136"/>
    </source>
</evidence>
<keyword evidence="4 6" id="KW-0472">Membrane</keyword>
<name>A0A8B4H7A0_9CORY</name>
<dbReference type="Proteomes" id="UP000249886">
    <property type="component" value="Unassembled WGS sequence"/>
</dbReference>
<dbReference type="InterPro" id="IPR039376">
    <property type="entry name" value="Ferritin_CCC1_N"/>
</dbReference>
<dbReference type="GO" id="GO:0005384">
    <property type="term" value="F:manganese ion transmembrane transporter activity"/>
    <property type="evidence" value="ECO:0007669"/>
    <property type="project" value="InterPro"/>
</dbReference>
<evidence type="ECO:0000313" key="7">
    <source>
        <dbReference type="EMBL" id="SPW28249.1"/>
    </source>
</evidence>
<sequence>MPNVTAGSEERNNVMQQESDSQLSDDQPANPPTPKQIRRWQQYLANERAEAAVYRELARNREGEEKEILLAMAKAEERHEQYWRTMLGDDLGFPRAPSFSTRIMGFLAKRFGTVFTLAMMQTAESRSPYADDADATEQMTADEAIHAEVVRGLAARGREKMSGNFRAAVFGANDGLVSNFALVLGVMGAGGIDSNIILLTGISGMLAGALSMGAGEYISVKSQNELLEASHPHLATSTVVPQLDVDANELALVYRARGMSVAEAKEQADKVFAQIEQSKSVDAEMLAGANAAEDETLSSPWMVAASSFLCFGAGALLPVLPFFFDLPQMIAGVIATALVGIALMVTGAITGILSGKPPFLRAIRQLVVGMLAAGVTYALGMLFGVAVG</sequence>
<gene>
    <name evidence="7" type="primary">pcl1</name>
    <name evidence="7" type="ORF">NCTC10254_01241</name>
</gene>
<evidence type="ECO:0000256" key="3">
    <source>
        <dbReference type="ARBA" id="ARBA00022989"/>
    </source>
</evidence>
<feature type="transmembrane region" description="Helical" evidence="6">
    <location>
        <begin position="330"/>
        <end position="354"/>
    </location>
</feature>
<keyword evidence="3 6" id="KW-1133">Transmembrane helix</keyword>
<dbReference type="GO" id="GO:0012505">
    <property type="term" value="C:endomembrane system"/>
    <property type="evidence" value="ECO:0007669"/>
    <property type="project" value="UniProtKB-SubCell"/>
</dbReference>
<dbReference type="SUPFAM" id="SSF47240">
    <property type="entry name" value="Ferritin-like"/>
    <property type="match status" value="1"/>
</dbReference>
<comment type="subcellular location">
    <subcellularLocation>
        <location evidence="1">Endomembrane system</location>
        <topology evidence="1">Multi-pass membrane protein</topology>
    </subcellularLocation>
</comment>
<feature type="transmembrane region" description="Helical" evidence="6">
    <location>
        <begin position="301"/>
        <end position="324"/>
    </location>
</feature>
<dbReference type="CDD" id="cd02433">
    <property type="entry name" value="Nodulin-21_like_2"/>
    <property type="match status" value="1"/>
</dbReference>
<keyword evidence="2 6" id="KW-0812">Transmembrane</keyword>
<evidence type="ECO:0000256" key="6">
    <source>
        <dbReference type="SAM" id="Phobius"/>
    </source>
</evidence>
<comment type="caution">
    <text evidence="7">The sequence shown here is derived from an EMBL/GenBank/DDBJ whole genome shotgun (WGS) entry which is preliminary data.</text>
</comment>
<reference evidence="7 8" key="1">
    <citation type="submission" date="2018-06" db="EMBL/GenBank/DDBJ databases">
        <authorList>
            <consortium name="Pathogen Informatics"/>
            <person name="Doyle S."/>
        </authorList>
    </citation>
    <scope>NUCLEOTIDE SEQUENCE [LARGE SCALE GENOMIC DNA]</scope>
    <source>
        <strain evidence="7 8">NCTC10254</strain>
    </source>
</reference>
<dbReference type="InterPro" id="IPR008217">
    <property type="entry name" value="Ccc1_fam"/>
</dbReference>
<feature type="transmembrane region" description="Helical" evidence="6">
    <location>
        <begin position="366"/>
        <end position="387"/>
    </location>
</feature>
<dbReference type="GO" id="GO:0030026">
    <property type="term" value="P:intracellular manganese ion homeostasis"/>
    <property type="evidence" value="ECO:0007669"/>
    <property type="project" value="InterPro"/>
</dbReference>
<dbReference type="InterPro" id="IPR009078">
    <property type="entry name" value="Ferritin-like_SF"/>
</dbReference>
<feature type="transmembrane region" description="Helical" evidence="6">
    <location>
        <begin position="167"/>
        <end position="190"/>
    </location>
</feature>
<evidence type="ECO:0000256" key="1">
    <source>
        <dbReference type="ARBA" id="ARBA00004127"/>
    </source>
</evidence>
<proteinExistence type="predicted"/>
<dbReference type="Pfam" id="PF01988">
    <property type="entry name" value="VIT1"/>
    <property type="match status" value="1"/>
</dbReference>
<evidence type="ECO:0000313" key="8">
    <source>
        <dbReference type="Proteomes" id="UP000249886"/>
    </source>
</evidence>
<dbReference type="EMBL" id="UARK01000006">
    <property type="protein sequence ID" value="SPW28249.1"/>
    <property type="molecule type" value="Genomic_DNA"/>
</dbReference>
<accession>A0A8B4H7A0</accession>
<dbReference type="AlphaFoldDB" id="A0A8B4H7A0"/>
<organism evidence="7 8">
    <name type="scientific">Corynebacterium matruchotii</name>
    <dbReference type="NCBI Taxonomy" id="43768"/>
    <lineage>
        <taxon>Bacteria</taxon>
        <taxon>Bacillati</taxon>
        <taxon>Actinomycetota</taxon>
        <taxon>Actinomycetes</taxon>
        <taxon>Mycobacteriales</taxon>
        <taxon>Corynebacteriaceae</taxon>
        <taxon>Corynebacterium</taxon>
    </lineage>
</organism>
<dbReference type="PANTHER" id="PTHR31851">
    <property type="entry name" value="FE(2+)/MN(2+) TRANSPORTER PCL1"/>
    <property type="match status" value="1"/>
</dbReference>
<feature type="compositionally biased region" description="Low complexity" evidence="5">
    <location>
        <begin position="16"/>
        <end position="27"/>
    </location>
</feature>
<protein>
    <submittedName>
        <fullName evidence="7">Fe 2+/Mn2+ transporter pcl1</fullName>
    </submittedName>
</protein>
<evidence type="ECO:0000256" key="2">
    <source>
        <dbReference type="ARBA" id="ARBA00022692"/>
    </source>
</evidence>
<evidence type="ECO:0000256" key="5">
    <source>
        <dbReference type="SAM" id="MobiDB-lite"/>
    </source>
</evidence>
<feature type="region of interest" description="Disordered" evidence="5">
    <location>
        <begin position="1"/>
        <end position="35"/>
    </location>
</feature>
<dbReference type="CDD" id="cd01044">
    <property type="entry name" value="Ferritin_CCC1_N"/>
    <property type="match status" value="1"/>
</dbReference>